<evidence type="ECO:0000256" key="7">
    <source>
        <dbReference type="ARBA" id="ARBA00023136"/>
    </source>
</evidence>
<gene>
    <name evidence="10" type="ORF">HMPREF3200_00075</name>
</gene>
<dbReference type="EMBL" id="LRPM01000003">
    <property type="protein sequence ID" value="KWZ79347.1"/>
    <property type="molecule type" value="Genomic_DNA"/>
</dbReference>
<dbReference type="GO" id="GO:0009401">
    <property type="term" value="P:phosphoenolpyruvate-dependent sugar phosphotransferase system"/>
    <property type="evidence" value="ECO:0007669"/>
    <property type="project" value="InterPro"/>
</dbReference>
<comment type="caution">
    <text evidence="10">The sequence shown here is derived from an EMBL/GenBank/DDBJ whole genome shotgun (WGS) entry which is preliminary data.</text>
</comment>
<feature type="transmembrane region" description="Helical" evidence="8">
    <location>
        <begin position="130"/>
        <end position="152"/>
    </location>
</feature>
<evidence type="ECO:0000256" key="1">
    <source>
        <dbReference type="ARBA" id="ARBA00004651"/>
    </source>
</evidence>
<feature type="transmembrane region" description="Helical" evidence="8">
    <location>
        <begin position="87"/>
        <end position="110"/>
    </location>
</feature>
<evidence type="ECO:0000313" key="11">
    <source>
        <dbReference type="Proteomes" id="UP000070383"/>
    </source>
</evidence>
<dbReference type="InterPro" id="IPR003352">
    <property type="entry name" value="PTS_EIIC"/>
</dbReference>
<keyword evidence="3" id="KW-1003">Cell membrane</keyword>
<proteinExistence type="predicted"/>
<dbReference type="STRING" id="33036.HMPREF3200_00075"/>
<dbReference type="GO" id="GO:0008982">
    <property type="term" value="F:protein-N(PI)-phosphohistidine-sugar phosphotransferase activity"/>
    <property type="evidence" value="ECO:0007669"/>
    <property type="project" value="InterPro"/>
</dbReference>
<dbReference type="GO" id="GO:0005886">
    <property type="term" value="C:plasma membrane"/>
    <property type="evidence" value="ECO:0007669"/>
    <property type="project" value="UniProtKB-SubCell"/>
</dbReference>
<dbReference type="Pfam" id="PF13303">
    <property type="entry name" value="PTS_EIIC_2"/>
    <property type="match status" value="1"/>
</dbReference>
<feature type="transmembrane region" description="Helical" evidence="8">
    <location>
        <begin position="172"/>
        <end position="201"/>
    </location>
</feature>
<reference evidence="11" key="1">
    <citation type="submission" date="2016-01" db="EMBL/GenBank/DDBJ databases">
        <authorList>
            <person name="Mitreva M."/>
            <person name="Pepin K.H."/>
            <person name="Mihindukulasuriya K.A."/>
            <person name="Fulton R."/>
            <person name="Fronick C."/>
            <person name="O'Laughlin M."/>
            <person name="Miner T."/>
            <person name="Herter B."/>
            <person name="Rosa B.A."/>
            <person name="Cordes M."/>
            <person name="Tomlinson C."/>
            <person name="Wollam A."/>
            <person name="Palsikar V.B."/>
            <person name="Mardis E.R."/>
            <person name="Wilson R.K."/>
        </authorList>
    </citation>
    <scope>NUCLEOTIDE SEQUENCE [LARGE SCALE GENOMIC DNA]</scope>
    <source>
        <strain evidence="11">MJR8151</strain>
    </source>
</reference>
<comment type="subcellular location">
    <subcellularLocation>
        <location evidence="1">Cell membrane</location>
        <topology evidence="1">Multi-pass membrane protein</topology>
    </subcellularLocation>
</comment>
<evidence type="ECO:0000256" key="6">
    <source>
        <dbReference type="ARBA" id="ARBA00022989"/>
    </source>
</evidence>
<evidence type="ECO:0000259" key="9">
    <source>
        <dbReference type="Pfam" id="PF13303"/>
    </source>
</evidence>
<feature type="transmembrane region" description="Helical" evidence="8">
    <location>
        <begin position="303"/>
        <end position="323"/>
    </location>
</feature>
<keyword evidence="5 8" id="KW-0812">Transmembrane</keyword>
<protein>
    <recommendedName>
        <fullName evidence="9">Phosphotransferase system EIIC domain-containing protein</fullName>
    </recommendedName>
</protein>
<dbReference type="PATRIC" id="fig|33036.3.peg.78"/>
<keyword evidence="4" id="KW-0762">Sugar transport</keyword>
<sequence>MNIFWRKLMEFLRKKGINLSWRTYFIDALGAMAFGLFASLLVGTILNSLGQSLHIAYLTDRLWPLAKSASGAAIAVAIAVSLKAPNLVLFASTIVGLGAYELGGPVGVFLATIFGVEFGKLVSKSTKLDIIITPSITIIVGILVGDLIGPYVASFMKAIGLFIMKATELRPFFMGIVVAVTIGMALTLPISSAAICMMLSLEGLAGGAATVGCCAQMIGFAVISYKDNGLEGLLAQGLGTSMFQVPNIIKNPWIWLPPTLASAILAPIGTLVFKMKNTPLGSGMGTSGLVGQIGTINAMGLGAIYKVLLLHIILPAILSFIIYKIMKNRGLIKDGDMKIDF</sequence>
<feature type="transmembrane region" description="Helical" evidence="8">
    <location>
        <begin position="253"/>
        <end position="273"/>
    </location>
</feature>
<feature type="transmembrane region" description="Helical" evidence="8">
    <location>
        <begin position="62"/>
        <end position="80"/>
    </location>
</feature>
<dbReference type="OrthoDB" id="396983at2"/>
<feature type="domain" description="Phosphotransferase system EIIC" evidence="9">
    <location>
        <begin position="27"/>
        <end position="339"/>
    </location>
</feature>
<feature type="transmembrane region" description="Helical" evidence="8">
    <location>
        <begin position="21"/>
        <end position="42"/>
    </location>
</feature>
<evidence type="ECO:0000256" key="2">
    <source>
        <dbReference type="ARBA" id="ARBA00022448"/>
    </source>
</evidence>
<feature type="transmembrane region" description="Helical" evidence="8">
    <location>
        <begin position="207"/>
        <end position="225"/>
    </location>
</feature>
<dbReference type="AlphaFoldDB" id="A0A133KIG4"/>
<keyword evidence="11" id="KW-1185">Reference proteome</keyword>
<evidence type="ECO:0000256" key="4">
    <source>
        <dbReference type="ARBA" id="ARBA00022597"/>
    </source>
</evidence>
<name>A0A133KIG4_9FIRM</name>
<dbReference type="Proteomes" id="UP000070383">
    <property type="component" value="Unassembled WGS sequence"/>
</dbReference>
<keyword evidence="2" id="KW-0813">Transport</keyword>
<evidence type="ECO:0000256" key="8">
    <source>
        <dbReference type="SAM" id="Phobius"/>
    </source>
</evidence>
<evidence type="ECO:0000256" key="5">
    <source>
        <dbReference type="ARBA" id="ARBA00022692"/>
    </source>
</evidence>
<evidence type="ECO:0000256" key="3">
    <source>
        <dbReference type="ARBA" id="ARBA00022475"/>
    </source>
</evidence>
<keyword evidence="7 8" id="KW-0472">Membrane</keyword>
<keyword evidence="6 8" id="KW-1133">Transmembrane helix</keyword>
<evidence type="ECO:0000313" key="10">
    <source>
        <dbReference type="EMBL" id="KWZ79347.1"/>
    </source>
</evidence>
<organism evidence="10 11">
    <name type="scientific">Anaerococcus tetradius</name>
    <dbReference type="NCBI Taxonomy" id="33036"/>
    <lineage>
        <taxon>Bacteria</taxon>
        <taxon>Bacillati</taxon>
        <taxon>Bacillota</taxon>
        <taxon>Tissierellia</taxon>
        <taxon>Tissierellales</taxon>
        <taxon>Peptoniphilaceae</taxon>
        <taxon>Anaerococcus</taxon>
    </lineage>
</organism>
<accession>A0A133KIG4</accession>